<sequence>MALLLDSEAQFDLRIAECKVPDTLRDALKGNGIDTLATLSYSFGQPEQAIDHDAFAQWVRTLDPRATMGAVASLRRLTFESQTQLLAILKEQVHELTSLKTPDRILDIEANKIVVKDKEDKLEVPAHTSLQVLEALKRRGIALDFGDCVGFIERERYVQTLFEHLHREPPQGYQRCTIAQCRQGSLEEGH</sequence>
<evidence type="ECO:0000313" key="3">
    <source>
        <dbReference type="Proteomes" id="UP001642484"/>
    </source>
</evidence>
<proteinExistence type="predicted"/>
<dbReference type="Proteomes" id="UP001642484">
    <property type="component" value="Unassembled WGS sequence"/>
</dbReference>
<dbReference type="EMBL" id="CAXAMN010018469">
    <property type="protein sequence ID" value="CAK9052497.1"/>
    <property type="molecule type" value="Genomic_DNA"/>
</dbReference>
<gene>
    <name evidence="1" type="ORF">CCMP2556_LOCUS26079</name>
    <name evidence="2" type="ORF">CCMP2556_LOCUS26481</name>
</gene>
<name>A0ABP0MLY5_9DINO</name>
<reference evidence="2 3" key="1">
    <citation type="submission" date="2024-02" db="EMBL/GenBank/DDBJ databases">
        <authorList>
            <person name="Chen Y."/>
            <person name="Shah S."/>
            <person name="Dougan E. K."/>
            <person name="Thang M."/>
            <person name="Chan C."/>
        </authorList>
    </citation>
    <scope>NUCLEOTIDE SEQUENCE [LARGE SCALE GENOMIC DNA]</scope>
</reference>
<keyword evidence="3" id="KW-1185">Reference proteome</keyword>
<evidence type="ECO:0000313" key="1">
    <source>
        <dbReference type="EMBL" id="CAK9051333.1"/>
    </source>
</evidence>
<evidence type="ECO:0000313" key="2">
    <source>
        <dbReference type="EMBL" id="CAK9052497.1"/>
    </source>
</evidence>
<accession>A0ABP0MLY5</accession>
<organism evidence="2 3">
    <name type="scientific">Durusdinium trenchii</name>
    <dbReference type="NCBI Taxonomy" id="1381693"/>
    <lineage>
        <taxon>Eukaryota</taxon>
        <taxon>Sar</taxon>
        <taxon>Alveolata</taxon>
        <taxon>Dinophyceae</taxon>
        <taxon>Suessiales</taxon>
        <taxon>Symbiodiniaceae</taxon>
        <taxon>Durusdinium</taxon>
    </lineage>
</organism>
<dbReference type="EMBL" id="CAXAMN010017847">
    <property type="protein sequence ID" value="CAK9051333.1"/>
    <property type="molecule type" value="Genomic_DNA"/>
</dbReference>
<protein>
    <submittedName>
        <fullName evidence="2">Uncharacterized protein</fullName>
    </submittedName>
</protein>
<comment type="caution">
    <text evidence="2">The sequence shown here is derived from an EMBL/GenBank/DDBJ whole genome shotgun (WGS) entry which is preliminary data.</text>
</comment>